<feature type="signal peptide" evidence="1">
    <location>
        <begin position="1"/>
        <end position="23"/>
    </location>
</feature>
<dbReference type="InterPro" id="IPR016187">
    <property type="entry name" value="CTDL_fold"/>
</dbReference>
<dbReference type="InterPro" id="IPR050111">
    <property type="entry name" value="C-type_lectin/snaclec_domain"/>
</dbReference>
<feature type="domain" description="C-type lectin" evidence="2">
    <location>
        <begin position="206"/>
        <end position="316"/>
    </location>
</feature>
<feature type="chain" id="PRO_5035824350" evidence="1">
    <location>
        <begin position="24"/>
        <end position="368"/>
    </location>
</feature>
<keyword evidence="1" id="KW-0732">Signal</keyword>
<dbReference type="Proteomes" id="UP000807504">
    <property type="component" value="Unassembled WGS sequence"/>
</dbReference>
<name>A0A8T0FY94_ARGBR</name>
<dbReference type="Pfam" id="PF00059">
    <property type="entry name" value="Lectin_C"/>
    <property type="match status" value="2"/>
</dbReference>
<dbReference type="CDD" id="cd00037">
    <property type="entry name" value="CLECT"/>
    <property type="match status" value="2"/>
</dbReference>
<dbReference type="Gene3D" id="3.10.100.10">
    <property type="entry name" value="Mannose-Binding Protein A, subunit A"/>
    <property type="match status" value="2"/>
</dbReference>
<evidence type="ECO:0000259" key="2">
    <source>
        <dbReference type="PROSITE" id="PS50041"/>
    </source>
</evidence>
<dbReference type="AlphaFoldDB" id="A0A8T0FY94"/>
<protein>
    <submittedName>
        <fullName evidence="3">Macrophage mannose receptor 1 like protein</fullName>
    </submittedName>
</protein>
<gene>
    <name evidence="3" type="ORF">HNY73_002540</name>
</gene>
<keyword evidence="3" id="KW-0675">Receptor</keyword>
<feature type="domain" description="C-type lectin" evidence="2">
    <location>
        <begin position="50"/>
        <end position="179"/>
    </location>
</feature>
<dbReference type="PROSITE" id="PS50041">
    <property type="entry name" value="C_TYPE_LECTIN_2"/>
    <property type="match status" value="2"/>
</dbReference>
<evidence type="ECO:0000313" key="3">
    <source>
        <dbReference type="EMBL" id="KAF8794569.1"/>
    </source>
</evidence>
<evidence type="ECO:0000256" key="1">
    <source>
        <dbReference type="SAM" id="SignalP"/>
    </source>
</evidence>
<dbReference type="SMART" id="SM00034">
    <property type="entry name" value="CLECT"/>
    <property type="match status" value="2"/>
</dbReference>
<comment type="caution">
    <text evidence="3">The sequence shown here is derived from an EMBL/GenBank/DDBJ whole genome shotgun (WGS) entry which is preliminary data.</text>
</comment>
<dbReference type="PANTHER" id="PTHR22803">
    <property type="entry name" value="MANNOSE, PHOSPHOLIPASE, LECTIN RECEPTOR RELATED"/>
    <property type="match status" value="1"/>
</dbReference>
<proteinExistence type="predicted"/>
<reference evidence="3" key="1">
    <citation type="journal article" date="2020" name="bioRxiv">
        <title>Chromosome-level reference genome of the European wasp spider Argiope bruennichi: a resource for studies on range expansion and evolutionary adaptation.</title>
        <authorList>
            <person name="Sheffer M.M."/>
            <person name="Hoppe A."/>
            <person name="Krehenwinkel H."/>
            <person name="Uhl G."/>
            <person name="Kuss A.W."/>
            <person name="Jensen L."/>
            <person name="Jensen C."/>
            <person name="Gillespie R.G."/>
            <person name="Hoff K.J."/>
            <person name="Prost S."/>
        </authorList>
    </citation>
    <scope>NUCLEOTIDE SEQUENCE</scope>
</reference>
<reference evidence="3" key="2">
    <citation type="submission" date="2020-06" db="EMBL/GenBank/DDBJ databases">
        <authorList>
            <person name="Sheffer M."/>
        </authorList>
    </citation>
    <scope>NUCLEOTIDE SEQUENCE</scope>
</reference>
<sequence>MVKTWFVWFTICAYSIHISYVLGIEDITFKNGQVDISKAFTTCSRGWFTFGEMCYKLGGKKNVGKLTWDEAQEACKEEYNGNLATVYSQKIQDFLNTFLLLNAQSNVWIGLHDKDNESAYKWADGTKYNYSNFEPLEPSGFARQEEDCIEMTFKSTRPLGKPGQWNDLRCSRENQFICQKPKDKQNSVSVLDPRYCTTKQGIGWRFEKSCFYVVTESKNWSEAENFCAEEYNGHLATIDYRVNEYLKYVLQKVTEQMWIGIKIKEVPQQKWSSGWLVSFENWPQQDEYVDGTCVLRDRNGTWLIKSCKKKLWFLCEYSTATPPALKPPVENVHCPEEPAGWRDLDLDLCYYIDLRADVSIGMKPISIA</sequence>
<dbReference type="SUPFAM" id="SSF56436">
    <property type="entry name" value="C-type lectin-like"/>
    <property type="match status" value="2"/>
</dbReference>
<dbReference type="EMBL" id="JABXBU010000002">
    <property type="protein sequence ID" value="KAF8794569.1"/>
    <property type="molecule type" value="Genomic_DNA"/>
</dbReference>
<evidence type="ECO:0000313" key="4">
    <source>
        <dbReference type="Proteomes" id="UP000807504"/>
    </source>
</evidence>
<keyword evidence="4" id="KW-1185">Reference proteome</keyword>
<dbReference type="InterPro" id="IPR016186">
    <property type="entry name" value="C-type_lectin-like/link_sf"/>
</dbReference>
<accession>A0A8T0FY94</accession>
<dbReference type="InterPro" id="IPR001304">
    <property type="entry name" value="C-type_lectin-like"/>
</dbReference>
<organism evidence="3 4">
    <name type="scientific">Argiope bruennichi</name>
    <name type="common">Wasp spider</name>
    <name type="synonym">Aranea bruennichi</name>
    <dbReference type="NCBI Taxonomy" id="94029"/>
    <lineage>
        <taxon>Eukaryota</taxon>
        <taxon>Metazoa</taxon>
        <taxon>Ecdysozoa</taxon>
        <taxon>Arthropoda</taxon>
        <taxon>Chelicerata</taxon>
        <taxon>Arachnida</taxon>
        <taxon>Araneae</taxon>
        <taxon>Araneomorphae</taxon>
        <taxon>Entelegynae</taxon>
        <taxon>Araneoidea</taxon>
        <taxon>Araneidae</taxon>
        <taxon>Argiope</taxon>
    </lineage>
</organism>